<reference evidence="1" key="2">
    <citation type="journal article" date="2015" name="Data Brief">
        <title>Shoot transcriptome of the giant reed, Arundo donax.</title>
        <authorList>
            <person name="Barrero R.A."/>
            <person name="Guerrero F.D."/>
            <person name="Moolhuijzen P."/>
            <person name="Goolsby J.A."/>
            <person name="Tidwell J."/>
            <person name="Bellgard S.E."/>
            <person name="Bellgard M.I."/>
        </authorList>
    </citation>
    <scope>NUCLEOTIDE SEQUENCE</scope>
    <source>
        <tissue evidence="1">Shoot tissue taken approximately 20 cm above the soil surface</tissue>
    </source>
</reference>
<evidence type="ECO:0000313" key="1">
    <source>
        <dbReference type="EMBL" id="JAD56305.1"/>
    </source>
</evidence>
<dbReference type="AlphaFoldDB" id="A0A0A9B552"/>
<dbReference type="EMBL" id="GBRH01241590">
    <property type="protein sequence ID" value="JAD56305.1"/>
    <property type="molecule type" value="Transcribed_RNA"/>
</dbReference>
<sequence>MNKAHFFQTHNCVCPNSVQLKYKCLACRISAMIISPFLYVQRNLLDGNDRRFQRSIIHGKGCACIVLSQ</sequence>
<name>A0A0A9B552_ARUDO</name>
<organism evidence="1">
    <name type="scientific">Arundo donax</name>
    <name type="common">Giant reed</name>
    <name type="synonym">Donax arundinaceus</name>
    <dbReference type="NCBI Taxonomy" id="35708"/>
    <lineage>
        <taxon>Eukaryota</taxon>
        <taxon>Viridiplantae</taxon>
        <taxon>Streptophyta</taxon>
        <taxon>Embryophyta</taxon>
        <taxon>Tracheophyta</taxon>
        <taxon>Spermatophyta</taxon>
        <taxon>Magnoliopsida</taxon>
        <taxon>Liliopsida</taxon>
        <taxon>Poales</taxon>
        <taxon>Poaceae</taxon>
        <taxon>PACMAD clade</taxon>
        <taxon>Arundinoideae</taxon>
        <taxon>Arundineae</taxon>
        <taxon>Arundo</taxon>
    </lineage>
</organism>
<accession>A0A0A9B552</accession>
<protein>
    <submittedName>
        <fullName evidence="1">Uncharacterized protein</fullName>
    </submittedName>
</protein>
<proteinExistence type="predicted"/>
<reference evidence="1" key="1">
    <citation type="submission" date="2014-09" db="EMBL/GenBank/DDBJ databases">
        <authorList>
            <person name="Magalhaes I.L.F."/>
            <person name="Oliveira U."/>
            <person name="Santos F.R."/>
            <person name="Vidigal T.H.D.A."/>
            <person name="Brescovit A.D."/>
            <person name="Santos A.J."/>
        </authorList>
    </citation>
    <scope>NUCLEOTIDE SEQUENCE</scope>
    <source>
        <tissue evidence="1">Shoot tissue taken approximately 20 cm above the soil surface</tissue>
    </source>
</reference>